<dbReference type="SUPFAM" id="SSF52440">
    <property type="entry name" value="PreATP-grasp domain"/>
    <property type="match status" value="1"/>
</dbReference>
<dbReference type="GO" id="GO:0006189">
    <property type="term" value="P:'de novo' IMP biosynthetic process"/>
    <property type="evidence" value="ECO:0007669"/>
    <property type="project" value="UniProtKB-UniPathway"/>
</dbReference>
<dbReference type="GO" id="GO:0004637">
    <property type="term" value="F:phosphoribosylamine-glycine ligase activity"/>
    <property type="evidence" value="ECO:0007669"/>
    <property type="project" value="UniProtKB-EC"/>
</dbReference>
<dbReference type="GO" id="GO:0009113">
    <property type="term" value="P:purine nucleobase biosynthetic process"/>
    <property type="evidence" value="ECO:0007669"/>
    <property type="project" value="InterPro"/>
</dbReference>
<dbReference type="InterPro" id="IPR013815">
    <property type="entry name" value="ATP_grasp_subdomain_1"/>
</dbReference>
<dbReference type="InterPro" id="IPR011761">
    <property type="entry name" value="ATP-grasp"/>
</dbReference>
<organism evidence="13">
    <name type="scientific">invertebrate metagenome</name>
    <dbReference type="NCBI Taxonomy" id="1711999"/>
    <lineage>
        <taxon>unclassified sequences</taxon>
        <taxon>metagenomes</taxon>
        <taxon>organismal metagenomes</taxon>
    </lineage>
</organism>
<dbReference type="SMART" id="SM01210">
    <property type="entry name" value="GARS_C"/>
    <property type="match status" value="1"/>
</dbReference>
<dbReference type="EC" id="6.3.4.13" evidence="2"/>
<dbReference type="InterPro" id="IPR000115">
    <property type="entry name" value="PRibGlycinamide_synth"/>
</dbReference>
<dbReference type="EMBL" id="LR026963">
    <property type="protein sequence ID" value="VBB69326.1"/>
    <property type="molecule type" value="Genomic_DNA"/>
</dbReference>
<evidence type="ECO:0000259" key="12">
    <source>
        <dbReference type="PROSITE" id="PS50975"/>
    </source>
</evidence>
<evidence type="ECO:0000256" key="11">
    <source>
        <dbReference type="ARBA" id="ARBA00042864"/>
    </source>
</evidence>
<dbReference type="Pfam" id="PF01071">
    <property type="entry name" value="GARS_A"/>
    <property type="match status" value="1"/>
</dbReference>
<evidence type="ECO:0000256" key="5">
    <source>
        <dbReference type="ARBA" id="ARBA00022741"/>
    </source>
</evidence>
<dbReference type="SUPFAM" id="SSF56059">
    <property type="entry name" value="Glutathione synthetase ATP-binding domain-like"/>
    <property type="match status" value="1"/>
</dbReference>
<dbReference type="NCBIfam" id="TIGR00877">
    <property type="entry name" value="purD"/>
    <property type="match status" value="1"/>
</dbReference>
<dbReference type="InterPro" id="IPR016185">
    <property type="entry name" value="PreATP-grasp_dom_sf"/>
</dbReference>
<evidence type="ECO:0000256" key="1">
    <source>
        <dbReference type="ARBA" id="ARBA00005174"/>
    </source>
</evidence>
<evidence type="ECO:0000256" key="6">
    <source>
        <dbReference type="ARBA" id="ARBA00022755"/>
    </source>
</evidence>
<dbReference type="Gene3D" id="3.40.50.20">
    <property type="match status" value="1"/>
</dbReference>
<dbReference type="PANTHER" id="PTHR43472:SF1">
    <property type="entry name" value="PHOSPHORIBOSYLAMINE--GLYCINE LIGASE, CHLOROPLASTIC"/>
    <property type="match status" value="1"/>
</dbReference>
<dbReference type="GO" id="GO:0005524">
    <property type="term" value="F:ATP binding"/>
    <property type="evidence" value="ECO:0007669"/>
    <property type="project" value="UniProtKB-KW"/>
</dbReference>
<evidence type="ECO:0000256" key="7">
    <source>
        <dbReference type="ARBA" id="ARBA00022840"/>
    </source>
</evidence>
<keyword evidence="6" id="KW-0658">Purine biosynthesis</keyword>
<evidence type="ECO:0000256" key="9">
    <source>
        <dbReference type="ARBA" id="ARBA00038345"/>
    </source>
</evidence>
<dbReference type="HAMAP" id="MF_00138">
    <property type="entry name" value="GARS"/>
    <property type="match status" value="1"/>
</dbReference>
<dbReference type="Gene3D" id="3.30.1490.20">
    <property type="entry name" value="ATP-grasp fold, A domain"/>
    <property type="match status" value="1"/>
</dbReference>
<dbReference type="Pfam" id="PF02843">
    <property type="entry name" value="GARS_C"/>
    <property type="match status" value="1"/>
</dbReference>
<dbReference type="PROSITE" id="PS00184">
    <property type="entry name" value="GARS"/>
    <property type="match status" value="1"/>
</dbReference>
<keyword evidence="3 13" id="KW-0436">Ligase</keyword>
<proteinExistence type="inferred from homology"/>
<name>A0A484H5L1_9ZZZZ</name>
<accession>A0A484H5L1</accession>
<gene>
    <name evidence="13" type="ORF">RIEGSTA812A_PEG_799</name>
</gene>
<dbReference type="SUPFAM" id="SSF51246">
    <property type="entry name" value="Rudiment single hybrid motif"/>
    <property type="match status" value="1"/>
</dbReference>
<comment type="pathway">
    <text evidence="1">Purine metabolism; IMP biosynthesis via de novo pathway; N(1)-(5-phospho-D-ribosyl)glycinamide from 5-phospho-alpha-D-ribose 1-diphosphate: step 2/2.</text>
</comment>
<evidence type="ECO:0000256" key="10">
    <source>
        <dbReference type="ARBA" id="ARBA00042242"/>
    </source>
</evidence>
<evidence type="ECO:0000256" key="4">
    <source>
        <dbReference type="ARBA" id="ARBA00022723"/>
    </source>
</evidence>
<keyword evidence="8" id="KW-0464">Manganese</keyword>
<evidence type="ECO:0000256" key="3">
    <source>
        <dbReference type="ARBA" id="ARBA00022598"/>
    </source>
</evidence>
<dbReference type="InterPro" id="IPR020560">
    <property type="entry name" value="PRibGlycinamide_synth_C-dom"/>
</dbReference>
<dbReference type="PANTHER" id="PTHR43472">
    <property type="entry name" value="PHOSPHORIBOSYLAMINE--GLYCINE LIGASE"/>
    <property type="match status" value="1"/>
</dbReference>
<dbReference type="AlphaFoldDB" id="A0A484H5L1"/>
<keyword evidence="4" id="KW-0479">Metal-binding</keyword>
<dbReference type="InterPro" id="IPR011054">
    <property type="entry name" value="Rudment_hybrid_motif"/>
</dbReference>
<evidence type="ECO:0000313" key="13">
    <source>
        <dbReference type="EMBL" id="VBB69326.1"/>
    </source>
</evidence>
<dbReference type="InterPro" id="IPR020562">
    <property type="entry name" value="PRibGlycinamide_synth_N"/>
</dbReference>
<dbReference type="InterPro" id="IPR020561">
    <property type="entry name" value="PRibGlycinamid_synth_ATP-grasp"/>
</dbReference>
<dbReference type="InterPro" id="IPR037123">
    <property type="entry name" value="PRibGlycinamide_synth_C_sf"/>
</dbReference>
<reference evidence="13" key="1">
    <citation type="submission" date="2018-10" db="EMBL/GenBank/DDBJ databases">
        <authorList>
            <person name="Gruber-Vodicka H."/>
            <person name="Jaeckle O."/>
        </authorList>
    </citation>
    <scope>NUCLEOTIDE SEQUENCE</scope>
</reference>
<dbReference type="SMART" id="SM01209">
    <property type="entry name" value="GARS_A"/>
    <property type="match status" value="1"/>
</dbReference>
<dbReference type="FunFam" id="3.40.50.20:FF:000006">
    <property type="entry name" value="Phosphoribosylamine--glycine ligase, chloroplastic"/>
    <property type="match status" value="1"/>
</dbReference>
<dbReference type="Gene3D" id="3.90.600.10">
    <property type="entry name" value="Phosphoribosylglycinamide synthetase, C-terminal domain"/>
    <property type="match status" value="1"/>
</dbReference>
<protein>
    <recommendedName>
        <fullName evidence="2">phosphoribosylamine--glycine ligase</fullName>
        <ecNumber evidence="2">6.3.4.13</ecNumber>
    </recommendedName>
    <alternativeName>
        <fullName evidence="10">Glycinamide ribonucleotide synthetase</fullName>
    </alternativeName>
    <alternativeName>
        <fullName evidence="11">Phosphoribosylglycinamide synthetase</fullName>
    </alternativeName>
</protein>
<dbReference type="InterPro" id="IPR020559">
    <property type="entry name" value="PRibGlycinamide_synth_CS"/>
</dbReference>
<dbReference type="GO" id="GO:0046872">
    <property type="term" value="F:metal ion binding"/>
    <property type="evidence" value="ECO:0007669"/>
    <property type="project" value="UniProtKB-KW"/>
</dbReference>
<dbReference type="UniPathway" id="UPA00074">
    <property type="reaction ID" value="UER00125"/>
</dbReference>
<keyword evidence="5" id="KW-0547">Nucleotide-binding</keyword>
<dbReference type="Gene3D" id="3.30.470.20">
    <property type="entry name" value="ATP-grasp fold, B domain"/>
    <property type="match status" value="1"/>
</dbReference>
<sequence length="427" mass="45166">MRVLVVGSGGREHALCWALRQSPLCERLFCAPGNAGIAAEALCIPIATIDTTNLVAFAQAEAIDLVVIGPEAPLINGLADHMAAAGIRCFGPSAQAALLEGSKGFMKDLLACHGVPTAEYRRFHTPEAAWAFIRSTREGPIVVKADGLATGKGVILCRTLVEAERAIDTMMVQRIFGSAGDVVVIEALLEGEEISFFALVDGRDAIPLAAVQDYKAVGEGNTGANTGGMGAFSPLPVMMPALEQDIMTRIILPTVHGMAAAGRPFKGVLFAGLIMSPNGPKVLEFNVRFGDPECQVLMMRLRSDLLPLLLATCDGLLASATVTWHDHAALAVIMATQGYPGPFARGSEIRGLETLTALPDVKVFHAATRQDDVGRIFSDGGRVLGVTAVGPTVPIAQARAYATVRTIDWPEGFYRRDIGQHLTSSPC</sequence>
<keyword evidence="7" id="KW-0067">ATP-binding</keyword>
<evidence type="ECO:0000256" key="8">
    <source>
        <dbReference type="ARBA" id="ARBA00023211"/>
    </source>
</evidence>
<evidence type="ECO:0000256" key="2">
    <source>
        <dbReference type="ARBA" id="ARBA00013255"/>
    </source>
</evidence>
<dbReference type="Pfam" id="PF02844">
    <property type="entry name" value="GARS_N"/>
    <property type="match status" value="1"/>
</dbReference>
<dbReference type="PROSITE" id="PS50975">
    <property type="entry name" value="ATP_GRASP"/>
    <property type="match status" value="1"/>
</dbReference>
<comment type="similarity">
    <text evidence="9">Belongs to the GARS family.</text>
</comment>
<feature type="domain" description="ATP-grasp" evidence="12">
    <location>
        <begin position="107"/>
        <end position="314"/>
    </location>
</feature>